<reference evidence="3 4" key="1">
    <citation type="submission" date="2015-07" db="EMBL/GenBank/DDBJ databases">
        <title>Genome sequence of Leptolinea tardivitalis DSM 16556.</title>
        <authorList>
            <person name="Hemp J."/>
            <person name="Ward L.M."/>
            <person name="Pace L.A."/>
            <person name="Fischer W.W."/>
        </authorList>
    </citation>
    <scope>NUCLEOTIDE SEQUENCE [LARGE SCALE GENOMIC DNA]</scope>
    <source>
        <strain evidence="3 4">YMTK-2</strain>
    </source>
</reference>
<evidence type="ECO:0000313" key="4">
    <source>
        <dbReference type="Proteomes" id="UP000050430"/>
    </source>
</evidence>
<sequence length="264" mass="28178">MNEDIYKKISETLSAGNSVVLCTVIASTGSAPRHAGTKMLIFENGERMGTVGGGEIEGLVINEAMTSLKTNKTKVLKYSMVDPLRGDPGTCGGTVEILVEPVKPSPRVIIIGGGHVGKALAQLAKYLGFKVAVSDDRVEFCNHEANPYADEFFAVPMKELPDVTDITSSTYLLLTTRGSETDIAGLGSLLKTPAAFIGVIGSRRRWETTRKGLLEQGVSVEDLDRVHSPLGLELNAETPEEIAVSIMAEVIMVRNNGTGISMKA</sequence>
<gene>
    <name evidence="3" type="ORF">ADM99_00915</name>
</gene>
<dbReference type="Proteomes" id="UP000050430">
    <property type="component" value="Unassembled WGS sequence"/>
</dbReference>
<comment type="caution">
    <text evidence="3">The sequence shown here is derived from an EMBL/GenBank/DDBJ whole genome shotgun (WGS) entry which is preliminary data.</text>
</comment>
<keyword evidence="4" id="KW-1185">Reference proteome</keyword>
<dbReference type="InterPro" id="IPR052698">
    <property type="entry name" value="MoCofactor_Util/Proc"/>
</dbReference>
<dbReference type="AlphaFoldDB" id="A0A0P6WWP3"/>
<feature type="domain" description="XdhC- CoxI" evidence="1">
    <location>
        <begin position="13"/>
        <end position="78"/>
    </location>
</feature>
<dbReference type="Gene3D" id="3.40.50.720">
    <property type="entry name" value="NAD(P)-binding Rossmann-like Domain"/>
    <property type="match status" value="1"/>
</dbReference>
<organism evidence="3 4">
    <name type="scientific">Leptolinea tardivitalis</name>
    <dbReference type="NCBI Taxonomy" id="229920"/>
    <lineage>
        <taxon>Bacteria</taxon>
        <taxon>Bacillati</taxon>
        <taxon>Chloroflexota</taxon>
        <taxon>Anaerolineae</taxon>
        <taxon>Anaerolineales</taxon>
        <taxon>Anaerolineaceae</taxon>
        <taxon>Leptolinea</taxon>
    </lineage>
</organism>
<dbReference type="InterPro" id="IPR003777">
    <property type="entry name" value="XdhC_CoxI"/>
</dbReference>
<protein>
    <recommendedName>
        <fullName evidence="5">Xanthine dehydrogenase</fullName>
    </recommendedName>
</protein>
<evidence type="ECO:0000259" key="2">
    <source>
        <dbReference type="Pfam" id="PF13478"/>
    </source>
</evidence>
<dbReference type="EMBL" id="LGCK01000002">
    <property type="protein sequence ID" value="KPL74687.1"/>
    <property type="molecule type" value="Genomic_DNA"/>
</dbReference>
<dbReference type="RefSeq" id="WP_062423314.1">
    <property type="nucleotide sequence ID" value="NZ_BBYA01000014.1"/>
</dbReference>
<evidence type="ECO:0000313" key="3">
    <source>
        <dbReference type="EMBL" id="KPL74687.1"/>
    </source>
</evidence>
<dbReference type="InterPro" id="IPR036291">
    <property type="entry name" value="NAD(P)-bd_dom_sf"/>
</dbReference>
<name>A0A0P6WWP3_9CHLR</name>
<dbReference type="Pfam" id="PF02625">
    <property type="entry name" value="XdhC_CoxI"/>
    <property type="match status" value="1"/>
</dbReference>
<dbReference type="STRING" id="229920.ADM99_00915"/>
<dbReference type="OrthoDB" id="9773039at2"/>
<proteinExistence type="predicted"/>
<evidence type="ECO:0008006" key="5">
    <source>
        <dbReference type="Google" id="ProtNLM"/>
    </source>
</evidence>
<dbReference type="PATRIC" id="fig|229920.5.peg.2998"/>
<feature type="domain" description="XdhC Rossmann" evidence="2">
    <location>
        <begin position="108"/>
        <end position="250"/>
    </location>
</feature>
<evidence type="ECO:0000259" key="1">
    <source>
        <dbReference type="Pfam" id="PF02625"/>
    </source>
</evidence>
<dbReference type="PANTHER" id="PTHR30388:SF6">
    <property type="entry name" value="XANTHINE DEHYDROGENASE SUBUNIT A-RELATED"/>
    <property type="match status" value="1"/>
</dbReference>
<dbReference type="SUPFAM" id="SSF51735">
    <property type="entry name" value="NAD(P)-binding Rossmann-fold domains"/>
    <property type="match status" value="1"/>
</dbReference>
<dbReference type="PANTHER" id="PTHR30388">
    <property type="entry name" value="ALDEHYDE OXIDOREDUCTASE MOLYBDENUM COFACTOR ASSEMBLY PROTEIN"/>
    <property type="match status" value="1"/>
</dbReference>
<dbReference type="InterPro" id="IPR027051">
    <property type="entry name" value="XdhC_Rossmann_dom"/>
</dbReference>
<accession>A0A0P6WWP3</accession>
<dbReference type="Pfam" id="PF13478">
    <property type="entry name" value="XdhC_C"/>
    <property type="match status" value="1"/>
</dbReference>